<accession>A0A291QUM2</accession>
<dbReference type="Proteomes" id="UP000220133">
    <property type="component" value="Chromosome"/>
</dbReference>
<reference evidence="1 2" key="1">
    <citation type="submission" date="2017-10" db="EMBL/GenBank/DDBJ databases">
        <title>Paenichitinophaga pekingensis gen. nov., sp. nov., isolated from activated sludge.</title>
        <authorList>
            <person name="Jin D."/>
            <person name="Kong X."/>
            <person name="Deng Y."/>
            <person name="Bai Z."/>
        </authorList>
    </citation>
    <scope>NUCLEOTIDE SEQUENCE [LARGE SCALE GENOMIC DNA]</scope>
    <source>
        <strain evidence="1 2">13</strain>
    </source>
</reference>
<dbReference type="EMBL" id="CP023777">
    <property type="protein sequence ID" value="ATL47668.1"/>
    <property type="molecule type" value="Genomic_DNA"/>
</dbReference>
<dbReference type="KEGG" id="cbae:COR50_11100"/>
<dbReference type="RefSeq" id="WP_098194045.1">
    <property type="nucleotide sequence ID" value="NZ_CP023777.1"/>
</dbReference>
<dbReference type="Pfam" id="PF09965">
    <property type="entry name" value="DUF2199"/>
    <property type="match status" value="1"/>
</dbReference>
<name>A0A291QUM2_9BACT</name>
<organism evidence="1 2">
    <name type="scientific">Chitinophaga caeni</name>
    <dbReference type="NCBI Taxonomy" id="2029983"/>
    <lineage>
        <taxon>Bacteria</taxon>
        <taxon>Pseudomonadati</taxon>
        <taxon>Bacteroidota</taxon>
        <taxon>Chitinophagia</taxon>
        <taxon>Chitinophagales</taxon>
        <taxon>Chitinophagaceae</taxon>
        <taxon>Chitinophaga</taxon>
    </lineage>
</organism>
<dbReference type="InterPro" id="IPR018697">
    <property type="entry name" value="DUF2199"/>
</dbReference>
<gene>
    <name evidence="1" type="ORF">COR50_11100</name>
</gene>
<proteinExistence type="predicted"/>
<sequence>MNQVSLDFNWEDELPAIAFEAPYQYMILSEQDRSTIAMLEEQSCIIRHEQQTDYFIKALLIQKLVDEEMDLQYQVWVSISEENFRKFTALDPGKAHDEQYFGWLASQIPGYDKTLNLKTVVLYEGENHWPVIIPKENDDSFTRDFYEGIIYDDAVARVEAHIFGNPGE</sequence>
<protein>
    <recommendedName>
        <fullName evidence="3">DUF2199 domain-containing protein</fullName>
    </recommendedName>
</protein>
<evidence type="ECO:0008006" key="3">
    <source>
        <dbReference type="Google" id="ProtNLM"/>
    </source>
</evidence>
<evidence type="ECO:0000313" key="1">
    <source>
        <dbReference type="EMBL" id="ATL47668.1"/>
    </source>
</evidence>
<dbReference type="OrthoDB" id="4404538at2"/>
<dbReference type="AlphaFoldDB" id="A0A291QUM2"/>
<evidence type="ECO:0000313" key="2">
    <source>
        <dbReference type="Proteomes" id="UP000220133"/>
    </source>
</evidence>
<keyword evidence="2" id="KW-1185">Reference proteome</keyword>